<sequence>MRNDTYAIYNRKEYRIFLSEEMAELISNDVKDLSNGFKEYRPERNHTIPILTKTVSPSEIEEVYEISTYALYQGYEFWIKWASENEYLLDGNNNLTLMDKLNFKRVDKYGYEKLVKKDEVNLVYEKKELITGFFD</sequence>
<dbReference type="Proteomes" id="UP001621964">
    <property type="component" value="Unassembled WGS sequence"/>
</dbReference>
<dbReference type="RefSeq" id="WP_314105394.1">
    <property type="nucleotide sequence ID" value="NZ_JBJGEB010000009.1"/>
</dbReference>
<proteinExistence type="predicted"/>
<protein>
    <submittedName>
        <fullName evidence="1">Uncharacterized protein</fullName>
    </submittedName>
</protein>
<evidence type="ECO:0000313" key="1">
    <source>
        <dbReference type="EMBL" id="MFK7642635.1"/>
    </source>
</evidence>
<comment type="caution">
    <text evidence="1">The sequence shown here is derived from an EMBL/GenBank/DDBJ whole genome shotgun (WGS) entry which is preliminary data.</text>
</comment>
<gene>
    <name evidence="1" type="ORF">ACI43T_09045</name>
</gene>
<dbReference type="InterPro" id="IPR017020">
    <property type="entry name" value="UCP033725"/>
</dbReference>
<evidence type="ECO:0000313" key="2">
    <source>
        <dbReference type="Proteomes" id="UP001621964"/>
    </source>
</evidence>
<reference evidence="1 2" key="1">
    <citation type="submission" date="2024-11" db="EMBL/GenBank/DDBJ databases">
        <authorList>
            <person name="Mikucki A.G."/>
            <person name="Kahler C.M."/>
        </authorList>
    </citation>
    <scope>NUCLEOTIDE SEQUENCE [LARGE SCALE GENOMIC DNA]</scope>
    <source>
        <strain evidence="1 2">EXNM717</strain>
    </source>
</reference>
<dbReference type="EMBL" id="JBJGEB010000009">
    <property type="protein sequence ID" value="MFK7642635.1"/>
    <property type="molecule type" value="Genomic_DNA"/>
</dbReference>
<dbReference type="PIRSF" id="PIRSF033725">
    <property type="entry name" value="UCP033725"/>
    <property type="match status" value="1"/>
</dbReference>
<accession>A0ABW8Q634</accession>
<name>A0ABW8Q634_9NEIS</name>
<keyword evidence="2" id="KW-1185">Reference proteome</keyword>
<organism evidence="1 2">
    <name type="scientific">Neisseria oralis</name>
    <dbReference type="NCBI Taxonomy" id="1107316"/>
    <lineage>
        <taxon>Bacteria</taxon>
        <taxon>Pseudomonadati</taxon>
        <taxon>Pseudomonadota</taxon>
        <taxon>Betaproteobacteria</taxon>
        <taxon>Neisseriales</taxon>
        <taxon>Neisseriaceae</taxon>
        <taxon>Neisseria</taxon>
    </lineage>
</organism>